<feature type="transmembrane region" description="Helical" evidence="7">
    <location>
        <begin position="63"/>
        <end position="84"/>
    </location>
</feature>
<evidence type="ECO:0000256" key="1">
    <source>
        <dbReference type="ARBA" id="ARBA00004651"/>
    </source>
</evidence>
<comment type="subcellular location">
    <subcellularLocation>
        <location evidence="1 7">Cell membrane</location>
        <topology evidence="1 7">Multi-pass membrane protein</topology>
    </subcellularLocation>
</comment>
<evidence type="ECO:0000256" key="2">
    <source>
        <dbReference type="ARBA" id="ARBA00010792"/>
    </source>
</evidence>
<evidence type="ECO:0000259" key="8">
    <source>
        <dbReference type="Pfam" id="PF09335"/>
    </source>
</evidence>
<name>A0A0B6EQV1_9CORY</name>
<accession>A0A0B6EQV1</accession>
<evidence type="ECO:0000313" key="9">
    <source>
        <dbReference type="EMBL" id="AJI78902.1"/>
    </source>
</evidence>
<evidence type="ECO:0000313" key="10">
    <source>
        <dbReference type="Proteomes" id="UP000031890"/>
    </source>
</evidence>
<evidence type="ECO:0000256" key="4">
    <source>
        <dbReference type="ARBA" id="ARBA00022692"/>
    </source>
</evidence>
<sequence length="215" mass="23197">MNTIHHLASYMDAATLLQAFGPWVIAGIALVVFVESGVLFPFLPGDSLLVTAAILREDLHVSIWLLVLVGIAAAVAGDQVGYWIGHRWGRGLFKDEAKLLKLEYLKSAEDFFRKHGPLALILGRFVPIVRTFVPVAAGAAGMQYKNFVGWNVSGAVAWVASMNMVGVFLGTIPGIADSIEKIMLLIVALSVTPIVIKSLYSYIEGKKKATAVETS</sequence>
<dbReference type="AlphaFoldDB" id="A0A0B6EQV1"/>
<reference evidence="9 10" key="1">
    <citation type="journal article" date="2015" name="Genome Announc.">
        <title>Complete Genome Sequence and Annotation of Corynebacterium singulare DSM 44357, Isolated from a Human Semen Specimen.</title>
        <authorList>
            <person name="Merten M."/>
            <person name="Brinkrolf K."/>
            <person name="Albersmeier A."/>
            <person name="Kutter Y."/>
            <person name="Ruckert C."/>
            <person name="Tauch A."/>
        </authorList>
    </citation>
    <scope>NUCLEOTIDE SEQUENCE [LARGE SCALE GENOMIC DNA]</scope>
    <source>
        <strain evidence="9">IBS B52218</strain>
    </source>
</reference>
<dbReference type="STRING" id="161899.CSING_06850"/>
<comment type="similarity">
    <text evidence="2 7">Belongs to the DedA family.</text>
</comment>
<protein>
    <submittedName>
        <fullName evidence="9">Putative membrane-associated protein</fullName>
    </submittedName>
</protein>
<organism evidence="9 10">
    <name type="scientific">Corynebacterium singulare</name>
    <dbReference type="NCBI Taxonomy" id="161899"/>
    <lineage>
        <taxon>Bacteria</taxon>
        <taxon>Bacillati</taxon>
        <taxon>Actinomycetota</taxon>
        <taxon>Actinomycetes</taxon>
        <taxon>Mycobacteriales</taxon>
        <taxon>Corynebacteriaceae</taxon>
        <taxon>Corynebacterium</taxon>
    </lineage>
</organism>
<dbReference type="InterPro" id="IPR032816">
    <property type="entry name" value="VTT_dom"/>
</dbReference>
<proteinExistence type="inferred from homology"/>
<feature type="transmembrane region" description="Helical" evidence="7">
    <location>
        <begin position="182"/>
        <end position="200"/>
    </location>
</feature>
<keyword evidence="3 7" id="KW-1003">Cell membrane</keyword>
<evidence type="ECO:0000256" key="6">
    <source>
        <dbReference type="ARBA" id="ARBA00023136"/>
    </source>
</evidence>
<dbReference type="Proteomes" id="UP000031890">
    <property type="component" value="Chromosome"/>
</dbReference>
<dbReference type="PANTHER" id="PTHR30353">
    <property type="entry name" value="INNER MEMBRANE PROTEIN DEDA-RELATED"/>
    <property type="match status" value="1"/>
</dbReference>
<dbReference type="EMBL" id="CP010827">
    <property type="protein sequence ID" value="AJI78902.1"/>
    <property type="molecule type" value="Genomic_DNA"/>
</dbReference>
<keyword evidence="5 7" id="KW-1133">Transmembrane helix</keyword>
<dbReference type="GO" id="GO:0005886">
    <property type="term" value="C:plasma membrane"/>
    <property type="evidence" value="ECO:0007669"/>
    <property type="project" value="UniProtKB-SubCell"/>
</dbReference>
<dbReference type="Pfam" id="PF09335">
    <property type="entry name" value="VTT_dom"/>
    <property type="match status" value="1"/>
</dbReference>
<evidence type="ECO:0000256" key="7">
    <source>
        <dbReference type="RuleBase" id="RU367016"/>
    </source>
</evidence>
<evidence type="ECO:0000256" key="3">
    <source>
        <dbReference type="ARBA" id="ARBA00022475"/>
    </source>
</evidence>
<feature type="transmembrane region" description="Helical" evidence="7">
    <location>
        <begin position="155"/>
        <end position="176"/>
    </location>
</feature>
<dbReference type="KEGG" id="csx:CSING_06850"/>
<dbReference type="PANTHER" id="PTHR30353:SF0">
    <property type="entry name" value="TRANSMEMBRANE PROTEIN"/>
    <property type="match status" value="1"/>
</dbReference>
<keyword evidence="6 7" id="KW-0472">Membrane</keyword>
<keyword evidence="4 7" id="KW-0812">Transmembrane</keyword>
<dbReference type="InterPro" id="IPR032818">
    <property type="entry name" value="DedA-like"/>
</dbReference>
<evidence type="ECO:0000256" key="5">
    <source>
        <dbReference type="ARBA" id="ARBA00022989"/>
    </source>
</evidence>
<dbReference type="HOGENOM" id="CLU_044208_6_0_11"/>
<feature type="transmembrane region" description="Helical" evidence="7">
    <location>
        <begin position="20"/>
        <end position="43"/>
    </location>
</feature>
<gene>
    <name evidence="9" type="ORF">CSING_06850</name>
</gene>
<feature type="domain" description="VTT" evidence="8">
    <location>
        <begin position="43"/>
        <end position="162"/>
    </location>
</feature>